<dbReference type="SUPFAM" id="SSF49503">
    <property type="entry name" value="Cupredoxins"/>
    <property type="match status" value="1"/>
</dbReference>
<reference evidence="11 12" key="1">
    <citation type="submission" date="2018-06" db="EMBL/GenBank/DDBJ databases">
        <title>Paenibacillus montanisoli sp. nov., isolated from mountain area soil.</title>
        <authorList>
            <person name="Wu M."/>
        </authorList>
    </citation>
    <scope>NUCLEOTIDE SEQUENCE [LARGE SCALE GENOMIC DNA]</scope>
    <source>
        <strain evidence="11 12">RA17</strain>
    </source>
</reference>
<evidence type="ECO:0000256" key="3">
    <source>
        <dbReference type="ARBA" id="ARBA00022723"/>
    </source>
</evidence>
<evidence type="ECO:0000256" key="8">
    <source>
        <dbReference type="SAM" id="MobiDB-lite"/>
    </source>
</evidence>
<protein>
    <recommendedName>
        <fullName evidence="10">Blue (type 1) copper domain-containing protein</fullName>
    </recommendedName>
</protein>
<feature type="region of interest" description="Disordered" evidence="8">
    <location>
        <begin position="41"/>
        <end position="176"/>
    </location>
</feature>
<comment type="subcellular location">
    <subcellularLocation>
        <location evidence="1">Periplasm</location>
    </subcellularLocation>
</comment>
<dbReference type="Proteomes" id="UP000249260">
    <property type="component" value="Unassembled WGS sequence"/>
</dbReference>
<feature type="binding site" evidence="7">
    <location>
        <position position="248"/>
    </location>
    <ligand>
        <name>Cu cation</name>
        <dbReference type="ChEBI" id="CHEBI:23378"/>
    </ligand>
</feature>
<evidence type="ECO:0000313" key="12">
    <source>
        <dbReference type="Proteomes" id="UP000249260"/>
    </source>
</evidence>
<evidence type="ECO:0000256" key="4">
    <source>
        <dbReference type="ARBA" id="ARBA00022764"/>
    </source>
</evidence>
<keyword evidence="3 7" id="KW-0479">Metal-binding</keyword>
<evidence type="ECO:0000256" key="7">
    <source>
        <dbReference type="PIRSR" id="PIRSR602386-1"/>
    </source>
</evidence>
<feature type="binding site" evidence="7">
    <location>
        <position position="251"/>
    </location>
    <ligand>
        <name>Cu cation</name>
        <dbReference type="ChEBI" id="CHEBI:23378"/>
    </ligand>
</feature>
<dbReference type="CDD" id="cd13921">
    <property type="entry name" value="Amicyanin"/>
    <property type="match status" value="1"/>
</dbReference>
<accession>A0A328TUE3</accession>
<evidence type="ECO:0000256" key="5">
    <source>
        <dbReference type="ARBA" id="ARBA00022982"/>
    </source>
</evidence>
<feature type="compositionally biased region" description="Low complexity" evidence="8">
    <location>
        <begin position="77"/>
        <end position="87"/>
    </location>
</feature>
<dbReference type="GO" id="GO:0042597">
    <property type="term" value="C:periplasmic space"/>
    <property type="evidence" value="ECO:0007669"/>
    <property type="project" value="UniProtKB-SubCell"/>
</dbReference>
<feature type="signal peptide" evidence="9">
    <location>
        <begin position="1"/>
        <end position="32"/>
    </location>
</feature>
<keyword evidence="6 7" id="KW-0186">Copper</keyword>
<dbReference type="PROSITE" id="PS51257">
    <property type="entry name" value="PROKAR_LIPOPROTEIN"/>
    <property type="match status" value="1"/>
</dbReference>
<comment type="caution">
    <text evidence="11">The sequence shown here is derived from an EMBL/GenBank/DDBJ whole genome shotgun (WGS) entry which is preliminary data.</text>
</comment>
<evidence type="ECO:0000256" key="2">
    <source>
        <dbReference type="ARBA" id="ARBA00022448"/>
    </source>
</evidence>
<sequence>MPMRKVARNKRRVAMSAGTLAALFLLLSLVLAACGRNDSPNTADHGSHNDMAVNGTANEGTGNAAADGASTGDEPAADPAPQADDGASSGNTPATDPAPQTDDSGSGGNASAADPSDAKAGNDGKQNAEPPKDAGEKPDDAKAEPAKDTKADPPPAPKPKPTPKPAPKPKPAPVDTKPKTYVVEIKEFAFATASLTIRPGDSVKFINRDTVKHTATADDGSSFDTGLLGQDEEKTVTFDKEGEFPYHCAPHPAMQATIIVSAK</sequence>
<keyword evidence="5" id="KW-0249">Electron transport</keyword>
<evidence type="ECO:0000313" key="11">
    <source>
        <dbReference type="EMBL" id="RAP74137.1"/>
    </source>
</evidence>
<feature type="chain" id="PRO_5016427145" description="Blue (type 1) copper domain-containing protein" evidence="9">
    <location>
        <begin position="33"/>
        <end position="263"/>
    </location>
</feature>
<name>A0A328TUE3_9BACL</name>
<dbReference type="OrthoDB" id="680163at2"/>
<evidence type="ECO:0000259" key="10">
    <source>
        <dbReference type="Pfam" id="PF00127"/>
    </source>
</evidence>
<evidence type="ECO:0000256" key="1">
    <source>
        <dbReference type="ARBA" id="ARBA00004418"/>
    </source>
</evidence>
<dbReference type="InterPro" id="IPR035668">
    <property type="entry name" value="Amicyanin"/>
</dbReference>
<dbReference type="GO" id="GO:0009055">
    <property type="term" value="F:electron transfer activity"/>
    <property type="evidence" value="ECO:0007669"/>
    <property type="project" value="InterPro"/>
</dbReference>
<keyword evidence="4" id="KW-0574">Periplasm</keyword>
<dbReference type="Pfam" id="PF00127">
    <property type="entry name" value="Copper-bind"/>
    <property type="match status" value="1"/>
</dbReference>
<feature type="domain" description="Blue (type 1) copper" evidence="10">
    <location>
        <begin position="183"/>
        <end position="260"/>
    </location>
</feature>
<dbReference type="InterPro" id="IPR008972">
    <property type="entry name" value="Cupredoxin"/>
</dbReference>
<dbReference type="PRINTS" id="PR00155">
    <property type="entry name" value="AMICYANIN"/>
</dbReference>
<dbReference type="PANTHER" id="PTHR36507:SF1">
    <property type="entry name" value="BLL1555 PROTEIN"/>
    <property type="match status" value="1"/>
</dbReference>
<dbReference type="InterPro" id="IPR052721">
    <property type="entry name" value="ET_Amicyanin"/>
</dbReference>
<keyword evidence="9" id="KW-0732">Signal</keyword>
<dbReference type="InterPro" id="IPR002386">
    <property type="entry name" value="Amicyanin/Pseudoazurin"/>
</dbReference>
<feature type="compositionally biased region" description="Low complexity" evidence="8">
    <location>
        <begin position="52"/>
        <end position="69"/>
    </location>
</feature>
<dbReference type="Gene3D" id="2.60.40.420">
    <property type="entry name" value="Cupredoxins - blue copper proteins"/>
    <property type="match status" value="1"/>
</dbReference>
<gene>
    <name evidence="11" type="ORF">DL346_24010</name>
</gene>
<evidence type="ECO:0000256" key="9">
    <source>
        <dbReference type="SAM" id="SignalP"/>
    </source>
</evidence>
<feature type="binding site" evidence="7">
    <location>
        <position position="213"/>
    </location>
    <ligand>
        <name>Cu cation</name>
        <dbReference type="ChEBI" id="CHEBI:23378"/>
    </ligand>
</feature>
<keyword evidence="12" id="KW-1185">Reference proteome</keyword>
<comment type="cofactor">
    <cofactor evidence="7">
        <name>Cu cation</name>
        <dbReference type="ChEBI" id="CHEBI:23378"/>
    </cofactor>
    <text evidence="7">Binds 1 copper ion per subunit.</text>
</comment>
<organism evidence="11 12">
    <name type="scientific">Paenibacillus montanisoli</name>
    <dbReference type="NCBI Taxonomy" id="2081970"/>
    <lineage>
        <taxon>Bacteria</taxon>
        <taxon>Bacillati</taxon>
        <taxon>Bacillota</taxon>
        <taxon>Bacilli</taxon>
        <taxon>Bacillales</taxon>
        <taxon>Paenibacillaceae</taxon>
        <taxon>Paenibacillus</taxon>
    </lineage>
</organism>
<keyword evidence="2" id="KW-0813">Transport</keyword>
<feature type="compositionally biased region" description="Pro residues" evidence="8">
    <location>
        <begin position="152"/>
        <end position="172"/>
    </location>
</feature>
<feature type="compositionally biased region" description="Basic and acidic residues" evidence="8">
    <location>
        <begin position="130"/>
        <end position="151"/>
    </location>
</feature>
<proteinExistence type="predicted"/>
<dbReference type="EMBL" id="QLUW01000005">
    <property type="protein sequence ID" value="RAP74137.1"/>
    <property type="molecule type" value="Genomic_DNA"/>
</dbReference>
<dbReference type="PANTHER" id="PTHR36507">
    <property type="entry name" value="BLL1555 PROTEIN"/>
    <property type="match status" value="1"/>
</dbReference>
<dbReference type="InterPro" id="IPR000923">
    <property type="entry name" value="BlueCu_1"/>
</dbReference>
<evidence type="ECO:0000256" key="6">
    <source>
        <dbReference type="ARBA" id="ARBA00023008"/>
    </source>
</evidence>
<dbReference type="GO" id="GO:0005507">
    <property type="term" value="F:copper ion binding"/>
    <property type="evidence" value="ECO:0007669"/>
    <property type="project" value="InterPro"/>
</dbReference>
<dbReference type="AlphaFoldDB" id="A0A328TUE3"/>